<evidence type="ECO:0000313" key="2">
    <source>
        <dbReference type="EMBL" id="EFU76228.1"/>
    </source>
</evidence>
<dbReference type="EMBL" id="AEPW01000077">
    <property type="protein sequence ID" value="EFU76228.1"/>
    <property type="molecule type" value="Genomic_DNA"/>
</dbReference>
<dbReference type="Proteomes" id="UP000003434">
    <property type="component" value="Unassembled WGS sequence"/>
</dbReference>
<reference evidence="2 3" key="1">
    <citation type="submission" date="2010-12" db="EMBL/GenBank/DDBJ databases">
        <authorList>
            <person name="Muzny D."/>
            <person name="Qin X."/>
            <person name="Deng J."/>
            <person name="Jiang H."/>
            <person name="Liu Y."/>
            <person name="Qu J."/>
            <person name="Song X.-Z."/>
            <person name="Zhang L."/>
            <person name="Thornton R."/>
            <person name="Coyle M."/>
            <person name="Francisco L."/>
            <person name="Jackson L."/>
            <person name="Javaid M."/>
            <person name="Korchina V."/>
            <person name="Kovar C."/>
            <person name="Mata R."/>
            <person name="Mathew T."/>
            <person name="Ngo R."/>
            <person name="Nguyen L."/>
            <person name="Nguyen N."/>
            <person name="Okwuonu G."/>
            <person name="Ongeri F."/>
            <person name="Pham C."/>
            <person name="Simmons D."/>
            <person name="Wilczek-Boney K."/>
            <person name="Hale W."/>
            <person name="Jakkamsetti A."/>
            <person name="Pham P."/>
            <person name="Ruth R."/>
            <person name="San Lucas F."/>
            <person name="Warren J."/>
            <person name="Zhang J."/>
            <person name="Zhao Z."/>
            <person name="Zhou C."/>
            <person name="Zhu D."/>
            <person name="Lee S."/>
            <person name="Bess C."/>
            <person name="Blankenburg K."/>
            <person name="Forbes L."/>
            <person name="Fu Q."/>
            <person name="Gubbala S."/>
            <person name="Hirani K."/>
            <person name="Jayaseelan J.C."/>
            <person name="Lara F."/>
            <person name="Munidasa M."/>
            <person name="Palculict T."/>
            <person name="Patil S."/>
            <person name="Pu L.-L."/>
            <person name="Saada N."/>
            <person name="Tang L."/>
            <person name="Weissenberger G."/>
            <person name="Zhu Y."/>
            <person name="Hemphill L."/>
            <person name="Shang Y."/>
            <person name="Youmans B."/>
            <person name="Ayvaz T."/>
            <person name="Ross M."/>
            <person name="Santibanez J."/>
            <person name="Aqrawi P."/>
            <person name="Gross S."/>
            <person name="Joshi V."/>
            <person name="Fowler G."/>
            <person name="Nazareth L."/>
            <person name="Reid J."/>
            <person name="Worley K."/>
            <person name="Petrosino J."/>
            <person name="Highlander S."/>
            <person name="Gibbs R."/>
        </authorList>
    </citation>
    <scope>NUCLEOTIDE SEQUENCE [LARGE SCALE GENOMIC DNA]</scope>
    <source>
        <strain evidence="2 3">DSM 3986</strain>
    </source>
</reference>
<comment type="caution">
    <text evidence="2">The sequence shown here is derived from an EMBL/GenBank/DDBJ whole genome shotgun (WGS) entry which is preliminary data.</text>
</comment>
<feature type="region of interest" description="Disordered" evidence="1">
    <location>
        <begin position="1"/>
        <end position="39"/>
    </location>
</feature>
<dbReference type="eggNOG" id="ENOG5030H3Y">
    <property type="taxonomic scope" value="Bacteria"/>
</dbReference>
<sequence length="39" mass="4095">MTNGRPGGNSKGGQPPQKPTDASRNELKMPQAPSKESSE</sequence>
<organism evidence="2 3">
    <name type="scientific">Lachnoanaerobaculum saburreum DSM 3986</name>
    <dbReference type="NCBI Taxonomy" id="887325"/>
    <lineage>
        <taxon>Bacteria</taxon>
        <taxon>Bacillati</taxon>
        <taxon>Bacillota</taxon>
        <taxon>Clostridia</taxon>
        <taxon>Lachnospirales</taxon>
        <taxon>Lachnospiraceae</taxon>
        <taxon>Lachnoanaerobaculum</taxon>
    </lineage>
</organism>
<dbReference type="AlphaFoldDB" id="E6LPF9"/>
<evidence type="ECO:0000256" key="1">
    <source>
        <dbReference type="SAM" id="MobiDB-lite"/>
    </source>
</evidence>
<accession>E6LPF9</accession>
<proteinExistence type="predicted"/>
<protein>
    <submittedName>
        <fullName evidence="2">Uncharacterized protein</fullName>
    </submittedName>
</protein>
<evidence type="ECO:0000313" key="3">
    <source>
        <dbReference type="Proteomes" id="UP000003434"/>
    </source>
</evidence>
<name>E6LPF9_9FIRM</name>
<feature type="compositionally biased region" description="Gly residues" evidence="1">
    <location>
        <begin position="1"/>
        <end position="11"/>
    </location>
</feature>
<dbReference type="HOGENOM" id="CLU_3311971_0_0_9"/>
<gene>
    <name evidence="2" type="ORF">HMPREF0381_1844</name>
</gene>